<dbReference type="SUPFAM" id="SSF56281">
    <property type="entry name" value="Metallo-hydrolase/oxidoreductase"/>
    <property type="match status" value="1"/>
</dbReference>
<dbReference type="OrthoDB" id="5600060at2759"/>
<feature type="region of interest" description="Disordered" evidence="3">
    <location>
        <begin position="49"/>
        <end position="79"/>
    </location>
</feature>
<gene>
    <name evidence="4" type="ORF">FRX31_021379</name>
</gene>
<reference evidence="4 5" key="1">
    <citation type="submission" date="2020-06" db="EMBL/GenBank/DDBJ databases">
        <title>Transcriptomic and genomic resources for Thalictrum thalictroides and T. hernandezii: Facilitating candidate gene discovery in an emerging model plant lineage.</title>
        <authorList>
            <person name="Arias T."/>
            <person name="Riano-Pachon D.M."/>
            <person name="Di Stilio V.S."/>
        </authorList>
    </citation>
    <scope>NUCLEOTIDE SEQUENCE [LARGE SCALE GENOMIC DNA]</scope>
    <source>
        <strain evidence="5">cv. WT478/WT964</strain>
        <tissue evidence="4">Leaves</tissue>
    </source>
</reference>
<organism evidence="4 5">
    <name type="scientific">Thalictrum thalictroides</name>
    <name type="common">Rue-anemone</name>
    <name type="synonym">Anemone thalictroides</name>
    <dbReference type="NCBI Taxonomy" id="46969"/>
    <lineage>
        <taxon>Eukaryota</taxon>
        <taxon>Viridiplantae</taxon>
        <taxon>Streptophyta</taxon>
        <taxon>Embryophyta</taxon>
        <taxon>Tracheophyta</taxon>
        <taxon>Spermatophyta</taxon>
        <taxon>Magnoliopsida</taxon>
        <taxon>Ranunculales</taxon>
        <taxon>Ranunculaceae</taxon>
        <taxon>Thalictroideae</taxon>
        <taxon>Thalictrum</taxon>
    </lineage>
</organism>
<dbReference type="GO" id="GO:0034472">
    <property type="term" value="P:snRNA 3'-end processing"/>
    <property type="evidence" value="ECO:0007669"/>
    <property type="project" value="TreeGrafter"/>
</dbReference>
<feature type="compositionally biased region" description="Basic and acidic residues" evidence="3">
    <location>
        <begin position="65"/>
        <end position="79"/>
    </location>
</feature>
<evidence type="ECO:0000313" key="5">
    <source>
        <dbReference type="Proteomes" id="UP000554482"/>
    </source>
</evidence>
<dbReference type="EMBL" id="JABWDY010026039">
    <property type="protein sequence ID" value="KAF5189034.1"/>
    <property type="molecule type" value="Genomic_DNA"/>
</dbReference>
<keyword evidence="2" id="KW-0539">Nucleus</keyword>
<dbReference type="AlphaFoldDB" id="A0A7J6VVA6"/>
<name>A0A7J6VVA6_THATH</name>
<dbReference type="GO" id="GO:0032039">
    <property type="term" value="C:integrator complex"/>
    <property type="evidence" value="ECO:0007669"/>
    <property type="project" value="InterPro"/>
</dbReference>
<dbReference type="Gene3D" id="3.60.15.10">
    <property type="entry name" value="Ribonuclease Z/Hydroxyacylglutathione hydrolase-like"/>
    <property type="match status" value="1"/>
</dbReference>
<keyword evidence="5" id="KW-1185">Reference proteome</keyword>
<proteinExistence type="predicted"/>
<comment type="subcellular location">
    <subcellularLocation>
        <location evidence="1">Nucleus</location>
    </subcellularLocation>
</comment>
<protein>
    <submittedName>
        <fullName evidence="4">Integrator complex subunit</fullName>
    </submittedName>
</protein>
<accession>A0A7J6VVA6</accession>
<evidence type="ECO:0000256" key="3">
    <source>
        <dbReference type="SAM" id="MobiDB-lite"/>
    </source>
</evidence>
<dbReference type="Proteomes" id="UP000554482">
    <property type="component" value="Unassembled WGS sequence"/>
</dbReference>
<comment type="caution">
    <text evidence="4">The sequence shown here is derived from an EMBL/GenBank/DDBJ whole genome shotgun (WGS) entry which is preliminary data.</text>
</comment>
<evidence type="ECO:0000256" key="2">
    <source>
        <dbReference type="ARBA" id="ARBA00023242"/>
    </source>
</evidence>
<sequence>MKLTLLSKGDGFHFPPCYMLVLCGYHILLECPVDLSALKIFSPIPSHSYQGPDVEDSVSLARSDPSSDEREQKRRKVEKPLQAKDLIRAEPWFKMVTNLHMWDSSFIDIVIISSPIGMLGLPFLTRNKNFSAKIYATEVTTRIGQLMMEDLVSMNMEFRQFYGPEESGFPEWMKWNELELLPTELRNILMGEDGATLGAWQPLYR</sequence>
<dbReference type="PANTHER" id="PTHR46094:SF1">
    <property type="entry name" value="INTEGRATOR COMPLEX SUBUNIT 9"/>
    <property type="match status" value="1"/>
</dbReference>
<dbReference type="InterPro" id="IPR036866">
    <property type="entry name" value="RibonucZ/Hydroxyglut_hydro"/>
</dbReference>
<dbReference type="InterPro" id="IPR027074">
    <property type="entry name" value="Integrator_9su"/>
</dbReference>
<dbReference type="PANTHER" id="PTHR46094">
    <property type="entry name" value="INTEGRATOR COMPLEX SUBUNIT 9"/>
    <property type="match status" value="1"/>
</dbReference>
<evidence type="ECO:0000256" key="1">
    <source>
        <dbReference type="ARBA" id="ARBA00004123"/>
    </source>
</evidence>
<evidence type="ECO:0000313" key="4">
    <source>
        <dbReference type="EMBL" id="KAF5189034.1"/>
    </source>
</evidence>